<dbReference type="InterPro" id="IPR005702">
    <property type="entry name" value="Wzc-like_C"/>
</dbReference>
<evidence type="ECO:0000256" key="2">
    <source>
        <dbReference type="ARBA" id="ARBA00011903"/>
    </source>
</evidence>
<dbReference type="SUPFAM" id="SSF52540">
    <property type="entry name" value="P-loop containing nucleoside triphosphate hydrolases"/>
    <property type="match status" value="1"/>
</dbReference>
<keyword evidence="4" id="KW-0547">Nucleotide-binding</keyword>
<evidence type="ECO:0000313" key="11">
    <source>
        <dbReference type="Proteomes" id="UP001627408"/>
    </source>
</evidence>
<dbReference type="Proteomes" id="UP001627408">
    <property type="component" value="Unassembled WGS sequence"/>
</dbReference>
<dbReference type="CDD" id="cd05387">
    <property type="entry name" value="BY-kinase"/>
    <property type="match status" value="1"/>
</dbReference>
<evidence type="ECO:0000256" key="1">
    <source>
        <dbReference type="ARBA" id="ARBA00007316"/>
    </source>
</evidence>
<evidence type="ECO:0000256" key="4">
    <source>
        <dbReference type="ARBA" id="ARBA00022741"/>
    </source>
</evidence>
<dbReference type="EMBL" id="JBHDIY010000004">
    <property type="protein sequence ID" value="MFL4472289.1"/>
    <property type="molecule type" value="Genomic_DNA"/>
</dbReference>
<comment type="similarity">
    <text evidence="1">Belongs to the CpsD/CapB family.</text>
</comment>
<proteinExistence type="inferred from homology"/>
<evidence type="ECO:0000256" key="7">
    <source>
        <dbReference type="ARBA" id="ARBA00023137"/>
    </source>
</evidence>
<keyword evidence="11" id="KW-1185">Reference proteome</keyword>
<dbReference type="Gene3D" id="3.40.50.300">
    <property type="entry name" value="P-loop containing nucleotide triphosphate hydrolases"/>
    <property type="match status" value="1"/>
</dbReference>
<evidence type="ECO:0000313" key="10">
    <source>
        <dbReference type="EMBL" id="MFL4472289.1"/>
    </source>
</evidence>
<dbReference type="Pfam" id="PF13614">
    <property type="entry name" value="AAA_31"/>
    <property type="match status" value="1"/>
</dbReference>
<keyword evidence="7" id="KW-0829">Tyrosine-protein kinase</keyword>
<evidence type="ECO:0000259" key="9">
    <source>
        <dbReference type="Pfam" id="PF13614"/>
    </source>
</evidence>
<dbReference type="InterPro" id="IPR025669">
    <property type="entry name" value="AAA_dom"/>
</dbReference>
<comment type="caution">
    <text evidence="10">The sequence shown here is derived from an EMBL/GenBank/DDBJ whole genome shotgun (WGS) entry which is preliminary data.</text>
</comment>
<keyword evidence="5 10" id="KW-0418">Kinase</keyword>
<gene>
    <name evidence="10" type="ORF">ACERZ8_21280</name>
</gene>
<comment type="catalytic activity">
    <reaction evidence="8">
        <text>L-tyrosyl-[protein] + ATP = O-phospho-L-tyrosyl-[protein] + ADP + H(+)</text>
        <dbReference type="Rhea" id="RHEA:10596"/>
        <dbReference type="Rhea" id="RHEA-COMP:10136"/>
        <dbReference type="Rhea" id="RHEA-COMP:20101"/>
        <dbReference type="ChEBI" id="CHEBI:15378"/>
        <dbReference type="ChEBI" id="CHEBI:30616"/>
        <dbReference type="ChEBI" id="CHEBI:46858"/>
        <dbReference type="ChEBI" id="CHEBI:61978"/>
        <dbReference type="ChEBI" id="CHEBI:456216"/>
        <dbReference type="EC" id="2.7.10.2"/>
    </reaction>
</comment>
<dbReference type="PANTHER" id="PTHR32309:SF13">
    <property type="entry name" value="FERRIC ENTEROBACTIN TRANSPORT PROTEIN FEPE"/>
    <property type="match status" value="1"/>
</dbReference>
<sequence length="189" mass="21058">MKGKRQTLSHWHKNLLGLGKRVLLVEGDIRRRTLHEYFENVPRHGIVSVLNGDKTLAEAVFRNENFGADVLPGEKTGINAADLFASDKFKKLVEEARASYDAVIIDTPPVLVVPDARIIAEQVDAIIFTVHWDKTSKAQVDEALRMFHNSGQRVTGLVLSQISARGMKRYGYGGSYGAHSVYGAKYYTN</sequence>
<dbReference type="RefSeq" id="WP_407594449.1">
    <property type="nucleotide sequence ID" value="NZ_JBHDIY010000004.1"/>
</dbReference>
<evidence type="ECO:0000256" key="5">
    <source>
        <dbReference type="ARBA" id="ARBA00022777"/>
    </source>
</evidence>
<feature type="domain" description="AAA" evidence="9">
    <location>
        <begin position="14"/>
        <end position="134"/>
    </location>
</feature>
<evidence type="ECO:0000256" key="3">
    <source>
        <dbReference type="ARBA" id="ARBA00022679"/>
    </source>
</evidence>
<evidence type="ECO:0000256" key="8">
    <source>
        <dbReference type="ARBA" id="ARBA00051245"/>
    </source>
</evidence>
<reference evidence="10 11" key="1">
    <citation type="submission" date="2024-08" db="EMBL/GenBank/DDBJ databases">
        <title>Tateyamaria sp. nov., isolated from marine algae.</title>
        <authorList>
            <person name="Choi B.J."/>
            <person name="Kim J.M."/>
            <person name="Lee J.K."/>
            <person name="Choi D.G."/>
            <person name="Bayburt H."/>
            <person name="Baek J.H."/>
            <person name="Han D.M."/>
            <person name="Jeon C.O."/>
        </authorList>
    </citation>
    <scope>NUCLEOTIDE SEQUENCE [LARGE SCALE GENOMIC DNA]</scope>
    <source>
        <strain evidence="10 11">KMU-156</strain>
    </source>
</reference>
<dbReference type="InterPro" id="IPR027417">
    <property type="entry name" value="P-loop_NTPase"/>
</dbReference>
<evidence type="ECO:0000256" key="6">
    <source>
        <dbReference type="ARBA" id="ARBA00022840"/>
    </source>
</evidence>
<protein>
    <recommendedName>
        <fullName evidence="2">non-specific protein-tyrosine kinase</fullName>
        <ecNumber evidence="2">2.7.10.2</ecNumber>
    </recommendedName>
</protein>
<dbReference type="GO" id="GO:0016301">
    <property type="term" value="F:kinase activity"/>
    <property type="evidence" value="ECO:0007669"/>
    <property type="project" value="UniProtKB-KW"/>
</dbReference>
<dbReference type="PANTHER" id="PTHR32309">
    <property type="entry name" value="TYROSINE-PROTEIN KINASE"/>
    <property type="match status" value="1"/>
</dbReference>
<name>A0ABW8UZV9_9RHOB</name>
<dbReference type="InterPro" id="IPR050445">
    <property type="entry name" value="Bact_polysacc_biosynth/exp"/>
</dbReference>
<dbReference type="EC" id="2.7.10.2" evidence="2"/>
<accession>A0ABW8UZV9</accession>
<keyword evidence="3" id="KW-0808">Transferase</keyword>
<organism evidence="10 11">
    <name type="scientific">Tateyamaria armeniaca</name>
    <dbReference type="NCBI Taxonomy" id="2518930"/>
    <lineage>
        <taxon>Bacteria</taxon>
        <taxon>Pseudomonadati</taxon>
        <taxon>Pseudomonadota</taxon>
        <taxon>Alphaproteobacteria</taxon>
        <taxon>Rhodobacterales</taxon>
        <taxon>Roseobacteraceae</taxon>
        <taxon>Tateyamaria</taxon>
    </lineage>
</organism>
<keyword evidence="6" id="KW-0067">ATP-binding</keyword>